<dbReference type="InterPro" id="IPR023210">
    <property type="entry name" value="NADP_OxRdtase_dom"/>
</dbReference>
<dbReference type="FunCoup" id="A0A423PWQ4">
    <property type="interactions" value="297"/>
</dbReference>
<dbReference type="Proteomes" id="UP000285310">
    <property type="component" value="Unassembled WGS sequence"/>
</dbReference>
<dbReference type="InterPro" id="IPR020471">
    <property type="entry name" value="AKR"/>
</dbReference>
<feature type="domain" description="NADP-dependent oxidoreductase" evidence="5">
    <location>
        <begin position="15"/>
        <end position="339"/>
    </location>
</feature>
<protein>
    <recommendedName>
        <fullName evidence="4">Protein tas</fullName>
    </recommendedName>
</protein>
<evidence type="ECO:0000256" key="3">
    <source>
        <dbReference type="ARBA" id="ARBA00038157"/>
    </source>
</evidence>
<keyword evidence="7" id="KW-1185">Reference proteome</keyword>
<name>A0A423PWQ4_9GAMM</name>
<dbReference type="OrthoDB" id="9772407at2"/>
<evidence type="ECO:0000259" key="5">
    <source>
        <dbReference type="Pfam" id="PF00248"/>
    </source>
</evidence>
<keyword evidence="2" id="KW-0560">Oxidoreductase</keyword>
<evidence type="ECO:0000313" key="6">
    <source>
        <dbReference type="EMBL" id="ROO30040.1"/>
    </source>
</evidence>
<dbReference type="NCBIfam" id="NF007912">
    <property type="entry name" value="PRK10625.1"/>
    <property type="match status" value="1"/>
</dbReference>
<accession>A0A423PWQ4</accession>
<dbReference type="Pfam" id="PF00248">
    <property type="entry name" value="Aldo_ket_red"/>
    <property type="match status" value="1"/>
</dbReference>
<dbReference type="InterPro" id="IPR050523">
    <property type="entry name" value="AKR_Detox_Biosynth"/>
</dbReference>
<dbReference type="InterPro" id="IPR036812">
    <property type="entry name" value="NAD(P)_OxRdtase_dom_sf"/>
</dbReference>
<sequence length="348" mass="38526">MEYRPLGQTDINVSAICLGTMTFGEQNTESQAHEQLDYATAHGVNFIDAAEMYPVPPKADTQGRTEQYIGSWLARTGKRSDVVLASKVTGHARTNMDYVRDGETPRLSPAHVRRAIEGSLARLQTDYLDLYQLHWPDRYTNFFGQLGYSHDAGETPVAIEDTLAELGKLVDEGKIRHVGLSNESPWGTMRFLRAAEVHGLPRAVSIQNPYSLLNRTFEIGLSEVAIRERVGLLAYSPLAFGMLTGKYENGAKPEGARLTKWERFARYNGERGVDATARYVAIAREYGLDPAQMALAFVTSRDFVTSNIIGATTMDQLKSNIDSAELTLTDEILEKIEAVHAANPNPCP</sequence>
<dbReference type="EMBL" id="AYKG01000012">
    <property type="protein sequence ID" value="ROO30040.1"/>
    <property type="molecule type" value="Genomic_DNA"/>
</dbReference>
<dbReference type="GO" id="GO:0016491">
    <property type="term" value="F:oxidoreductase activity"/>
    <property type="evidence" value="ECO:0007669"/>
    <property type="project" value="UniProtKB-KW"/>
</dbReference>
<dbReference type="Gene3D" id="3.20.20.100">
    <property type="entry name" value="NADP-dependent oxidoreductase domain"/>
    <property type="match status" value="1"/>
</dbReference>
<comment type="similarity">
    <text evidence="3">Belongs to the aldo/keto reductase family. Aldo/keto reductase 2 subfamily.</text>
</comment>
<keyword evidence="1" id="KW-0521">NADP</keyword>
<evidence type="ECO:0000313" key="7">
    <source>
        <dbReference type="Proteomes" id="UP000285310"/>
    </source>
</evidence>
<dbReference type="PANTHER" id="PTHR43364:SF17">
    <property type="entry name" value="ALDO KETO REDUCTASE"/>
    <property type="match status" value="1"/>
</dbReference>
<comment type="caution">
    <text evidence="6">The sequence shown here is derived from an EMBL/GenBank/DDBJ whole genome shotgun (WGS) entry which is preliminary data.</text>
</comment>
<dbReference type="AlphaFoldDB" id="A0A423PWQ4"/>
<proteinExistence type="inferred from homology"/>
<organism evidence="6 7">
    <name type="scientific">Salinisphaera japonica YTM-1</name>
    <dbReference type="NCBI Taxonomy" id="1209778"/>
    <lineage>
        <taxon>Bacteria</taxon>
        <taxon>Pseudomonadati</taxon>
        <taxon>Pseudomonadota</taxon>
        <taxon>Gammaproteobacteria</taxon>
        <taxon>Salinisphaerales</taxon>
        <taxon>Salinisphaeraceae</taxon>
        <taxon>Salinisphaera</taxon>
    </lineage>
</organism>
<dbReference type="RefSeq" id="WP_123657589.1">
    <property type="nucleotide sequence ID" value="NZ_AYKG01000012.1"/>
</dbReference>
<evidence type="ECO:0000256" key="2">
    <source>
        <dbReference type="ARBA" id="ARBA00023002"/>
    </source>
</evidence>
<dbReference type="SUPFAM" id="SSF51430">
    <property type="entry name" value="NAD(P)-linked oxidoreductase"/>
    <property type="match status" value="1"/>
</dbReference>
<evidence type="ECO:0000256" key="4">
    <source>
        <dbReference type="ARBA" id="ARBA00070119"/>
    </source>
</evidence>
<reference evidence="6 7" key="1">
    <citation type="submission" date="2013-10" db="EMBL/GenBank/DDBJ databases">
        <title>Salinisphaera japonica YTM-1 Genome Sequencing.</title>
        <authorList>
            <person name="Lai Q."/>
            <person name="Li C."/>
            <person name="Shao Z."/>
        </authorList>
    </citation>
    <scope>NUCLEOTIDE SEQUENCE [LARGE SCALE GENOMIC DNA]</scope>
    <source>
        <strain evidence="6 7">YTM-1</strain>
    </source>
</reference>
<dbReference type="PANTHER" id="PTHR43364">
    <property type="entry name" value="NADH-SPECIFIC METHYLGLYOXAL REDUCTASE-RELATED"/>
    <property type="match status" value="1"/>
</dbReference>
<dbReference type="FunFam" id="3.20.20.100:FF:000005">
    <property type="entry name" value="NADP(H)-dependent aldo-keto reductase"/>
    <property type="match status" value="1"/>
</dbReference>
<evidence type="ECO:0000256" key="1">
    <source>
        <dbReference type="ARBA" id="ARBA00022857"/>
    </source>
</evidence>
<dbReference type="PRINTS" id="PR00069">
    <property type="entry name" value="ALDKETRDTASE"/>
</dbReference>
<gene>
    <name evidence="6" type="primary">tas</name>
    <name evidence="6" type="ORF">SAJA_05250</name>
</gene>
<dbReference type="CDD" id="cd19094">
    <property type="entry name" value="AKR_Tas-like"/>
    <property type="match status" value="1"/>
</dbReference>
<dbReference type="InParanoid" id="A0A423PWQ4"/>